<evidence type="ECO:0008006" key="4">
    <source>
        <dbReference type="Google" id="ProtNLM"/>
    </source>
</evidence>
<name>A0AA39LW73_9BILA</name>
<feature type="signal peptide" evidence="1">
    <location>
        <begin position="1"/>
        <end position="19"/>
    </location>
</feature>
<accession>A0AA39LW73</accession>
<keyword evidence="3" id="KW-1185">Reference proteome</keyword>
<protein>
    <recommendedName>
        <fullName evidence="4">Lipoprotein</fullName>
    </recommendedName>
</protein>
<evidence type="ECO:0000313" key="3">
    <source>
        <dbReference type="Proteomes" id="UP001175271"/>
    </source>
</evidence>
<evidence type="ECO:0000256" key="1">
    <source>
        <dbReference type="SAM" id="SignalP"/>
    </source>
</evidence>
<dbReference type="AlphaFoldDB" id="A0AA39LW73"/>
<comment type="caution">
    <text evidence="2">The sequence shown here is derived from an EMBL/GenBank/DDBJ whole genome shotgun (WGS) entry which is preliminary data.</text>
</comment>
<sequence length="125" mass="13544">MKFLACAAFFFVSVALLEACGSGSLGTTDPSNPSNPNSPKSPYLPVGSTTYFARKRSAQLSLIEDAIRLDELPMNVFDKSRRLSHGAVELLFTIDSESCGVVENVFRKEPIASIGEIKTISIRCP</sequence>
<proteinExistence type="predicted"/>
<evidence type="ECO:0000313" key="2">
    <source>
        <dbReference type="EMBL" id="KAK0411544.1"/>
    </source>
</evidence>
<dbReference type="Proteomes" id="UP001175271">
    <property type="component" value="Unassembled WGS sequence"/>
</dbReference>
<reference evidence="2" key="1">
    <citation type="submission" date="2023-06" db="EMBL/GenBank/DDBJ databases">
        <title>Genomic analysis of the entomopathogenic nematode Steinernema hermaphroditum.</title>
        <authorList>
            <person name="Schwarz E.M."/>
            <person name="Heppert J.K."/>
            <person name="Baniya A."/>
            <person name="Schwartz H.T."/>
            <person name="Tan C.-H."/>
            <person name="Antoshechkin I."/>
            <person name="Sternberg P.W."/>
            <person name="Goodrich-Blair H."/>
            <person name="Dillman A.R."/>
        </authorList>
    </citation>
    <scope>NUCLEOTIDE SEQUENCE</scope>
    <source>
        <strain evidence="2">PS9179</strain>
        <tissue evidence="2">Whole animal</tissue>
    </source>
</reference>
<keyword evidence="1" id="KW-0732">Signal</keyword>
<organism evidence="2 3">
    <name type="scientific">Steinernema hermaphroditum</name>
    <dbReference type="NCBI Taxonomy" id="289476"/>
    <lineage>
        <taxon>Eukaryota</taxon>
        <taxon>Metazoa</taxon>
        <taxon>Ecdysozoa</taxon>
        <taxon>Nematoda</taxon>
        <taxon>Chromadorea</taxon>
        <taxon>Rhabditida</taxon>
        <taxon>Tylenchina</taxon>
        <taxon>Panagrolaimomorpha</taxon>
        <taxon>Strongyloidoidea</taxon>
        <taxon>Steinernematidae</taxon>
        <taxon>Steinernema</taxon>
    </lineage>
</organism>
<gene>
    <name evidence="2" type="ORF">QR680_005704</name>
</gene>
<feature type="chain" id="PRO_5041339792" description="Lipoprotein" evidence="1">
    <location>
        <begin position="20"/>
        <end position="125"/>
    </location>
</feature>
<dbReference type="EMBL" id="JAUCMV010000003">
    <property type="protein sequence ID" value="KAK0411544.1"/>
    <property type="molecule type" value="Genomic_DNA"/>
</dbReference>